<protein>
    <submittedName>
        <fullName evidence="4">Uncharacterized protein</fullName>
    </submittedName>
</protein>
<dbReference type="HOGENOM" id="CLU_067434_0_0_1"/>
<dbReference type="InterPro" id="IPR050317">
    <property type="entry name" value="Plant_Fungal_Acyltransferase"/>
</dbReference>
<dbReference type="Gene3D" id="3.30.559.10">
    <property type="entry name" value="Chloramphenicol acetyltransferase-like domain"/>
    <property type="match status" value="1"/>
</dbReference>
<keyword evidence="2" id="KW-0808">Transferase</keyword>
<dbReference type="InterPro" id="IPR023213">
    <property type="entry name" value="CAT-like_dom_sf"/>
</dbReference>
<dbReference type="AlphaFoldDB" id="A0A0D9VJ00"/>
<dbReference type="STRING" id="77586.A0A0D9VJ00"/>
<reference evidence="4 5" key="1">
    <citation type="submission" date="2012-08" db="EMBL/GenBank/DDBJ databases">
        <title>Oryza genome evolution.</title>
        <authorList>
            <person name="Wing R.A."/>
        </authorList>
    </citation>
    <scope>NUCLEOTIDE SEQUENCE</scope>
</reference>
<keyword evidence="5" id="KW-1185">Reference proteome</keyword>
<evidence type="ECO:0000256" key="3">
    <source>
        <dbReference type="ARBA" id="ARBA00023315"/>
    </source>
</evidence>
<dbReference type="GO" id="GO:0050734">
    <property type="term" value="F:hydroxycinnamoyltransferase activity"/>
    <property type="evidence" value="ECO:0007669"/>
    <property type="project" value="UniProtKB-ARBA"/>
</dbReference>
<dbReference type="Proteomes" id="UP000032180">
    <property type="component" value="Chromosome 2"/>
</dbReference>
<evidence type="ECO:0000256" key="1">
    <source>
        <dbReference type="ARBA" id="ARBA00009861"/>
    </source>
</evidence>
<reference evidence="4" key="3">
    <citation type="submission" date="2015-04" db="UniProtKB">
        <authorList>
            <consortium name="EnsemblPlants"/>
        </authorList>
    </citation>
    <scope>IDENTIFICATION</scope>
</reference>
<organism evidence="4 5">
    <name type="scientific">Leersia perrieri</name>
    <dbReference type="NCBI Taxonomy" id="77586"/>
    <lineage>
        <taxon>Eukaryota</taxon>
        <taxon>Viridiplantae</taxon>
        <taxon>Streptophyta</taxon>
        <taxon>Embryophyta</taxon>
        <taxon>Tracheophyta</taxon>
        <taxon>Spermatophyta</taxon>
        <taxon>Magnoliopsida</taxon>
        <taxon>Liliopsida</taxon>
        <taxon>Poales</taxon>
        <taxon>Poaceae</taxon>
        <taxon>BOP clade</taxon>
        <taxon>Oryzoideae</taxon>
        <taxon>Oryzeae</taxon>
        <taxon>Oryzinae</taxon>
        <taxon>Leersia</taxon>
    </lineage>
</organism>
<keyword evidence="3" id="KW-0012">Acyltransferase</keyword>
<dbReference type="Gramene" id="LPERR02G21400.1">
    <property type="protein sequence ID" value="LPERR02G21400.1"/>
    <property type="gene ID" value="LPERR02G21400"/>
</dbReference>
<dbReference type="EnsemblPlants" id="LPERR02G21400.1">
    <property type="protein sequence ID" value="LPERR02G21400.1"/>
    <property type="gene ID" value="LPERR02G21400"/>
</dbReference>
<accession>A0A0D9VJ00</accession>
<evidence type="ECO:0000313" key="4">
    <source>
        <dbReference type="EnsemblPlants" id="LPERR02G21400.1"/>
    </source>
</evidence>
<reference evidence="5" key="2">
    <citation type="submission" date="2013-12" db="EMBL/GenBank/DDBJ databases">
        <authorList>
            <person name="Yu Y."/>
            <person name="Lee S."/>
            <person name="de Baynast K."/>
            <person name="Wissotski M."/>
            <person name="Liu L."/>
            <person name="Talag J."/>
            <person name="Goicoechea J."/>
            <person name="Angelova A."/>
            <person name="Jetty R."/>
            <person name="Kudrna D."/>
            <person name="Golser W."/>
            <person name="Rivera L."/>
            <person name="Zhang J."/>
            <person name="Wing R."/>
        </authorList>
    </citation>
    <scope>NUCLEOTIDE SEQUENCE</scope>
</reference>
<evidence type="ECO:0000313" key="5">
    <source>
        <dbReference type="Proteomes" id="UP000032180"/>
    </source>
</evidence>
<name>A0A0D9VJ00_9ORYZ</name>
<dbReference type="Pfam" id="PF02458">
    <property type="entry name" value="Transferase"/>
    <property type="match status" value="1"/>
</dbReference>
<comment type="similarity">
    <text evidence="1">Belongs to the plant acyltransferase family.</text>
</comment>
<evidence type="ECO:0000256" key="2">
    <source>
        <dbReference type="ARBA" id="ARBA00022679"/>
    </source>
</evidence>
<dbReference type="eggNOG" id="ENOG502RYQP">
    <property type="taxonomic scope" value="Eukaryota"/>
</dbReference>
<dbReference type="PANTHER" id="PTHR31642">
    <property type="entry name" value="TRICHOTHECENE 3-O-ACETYLTRANSFERASE"/>
    <property type="match status" value="1"/>
</dbReference>
<dbReference type="PANTHER" id="PTHR31642:SF299">
    <property type="entry name" value="OS02G0653400 PROTEIN"/>
    <property type="match status" value="1"/>
</dbReference>
<proteinExistence type="inferred from homology"/>
<sequence>MADTTTAAARDVIHIEGAQTAVPTRVVEPGRTRLVAVASPPLPADALQRRVRAVLYYRAGADGSGSAWEDGVWVKETLSEALADHPEMAGRLRRRGDGSWEVKLNDTGVRLLQATVDAPLEEFLAAKKSLARREAALAPWTDVNADDPDMCPPFFMQLTRFQGDGGYAVGVSCSLLLADPLSLARFLLSWSRTHARMRAQSKATPHPMAQYLAYFQRPETSRKRLKSIPIDSFATAADAATDTVLFRTSSVPDGHVHGHRALAAACVEQASEAIGAAKASRFSVVVVDAPVPAGGDDGQQLAAGKTTIETCVEAVEGGGAGTGAELEAVEWSELGLEELVIRDSKPVHVSYRIVTGGDEGLVVVMPEVAGSSLLVTATLPR</sequence>